<proteinExistence type="predicted"/>
<dbReference type="EMBL" id="BTGU01000043">
    <property type="protein sequence ID" value="GMN52812.1"/>
    <property type="molecule type" value="Genomic_DNA"/>
</dbReference>
<keyword evidence="3" id="KW-1185">Reference proteome</keyword>
<evidence type="ECO:0000256" key="1">
    <source>
        <dbReference type="SAM" id="MobiDB-lite"/>
    </source>
</evidence>
<organism evidence="2 3">
    <name type="scientific">Ficus carica</name>
    <name type="common">Common fig</name>
    <dbReference type="NCBI Taxonomy" id="3494"/>
    <lineage>
        <taxon>Eukaryota</taxon>
        <taxon>Viridiplantae</taxon>
        <taxon>Streptophyta</taxon>
        <taxon>Embryophyta</taxon>
        <taxon>Tracheophyta</taxon>
        <taxon>Spermatophyta</taxon>
        <taxon>Magnoliopsida</taxon>
        <taxon>eudicotyledons</taxon>
        <taxon>Gunneridae</taxon>
        <taxon>Pentapetalae</taxon>
        <taxon>rosids</taxon>
        <taxon>fabids</taxon>
        <taxon>Rosales</taxon>
        <taxon>Moraceae</taxon>
        <taxon>Ficeae</taxon>
        <taxon>Ficus</taxon>
    </lineage>
</organism>
<dbReference type="AlphaFoldDB" id="A0AA88DF29"/>
<gene>
    <name evidence="2" type="ORF">TIFTF001_021958</name>
</gene>
<evidence type="ECO:0000313" key="3">
    <source>
        <dbReference type="Proteomes" id="UP001187192"/>
    </source>
</evidence>
<protein>
    <submittedName>
        <fullName evidence="2">Uncharacterized protein</fullName>
    </submittedName>
</protein>
<dbReference type="Proteomes" id="UP001187192">
    <property type="component" value="Unassembled WGS sequence"/>
</dbReference>
<feature type="region of interest" description="Disordered" evidence="1">
    <location>
        <begin position="40"/>
        <end position="128"/>
    </location>
</feature>
<reference evidence="2" key="1">
    <citation type="submission" date="2023-07" db="EMBL/GenBank/DDBJ databases">
        <title>draft genome sequence of fig (Ficus carica).</title>
        <authorList>
            <person name="Takahashi T."/>
            <person name="Nishimura K."/>
        </authorList>
    </citation>
    <scope>NUCLEOTIDE SEQUENCE</scope>
</reference>
<feature type="compositionally biased region" description="Basic residues" evidence="1">
    <location>
        <begin position="93"/>
        <end position="111"/>
    </location>
</feature>
<evidence type="ECO:0000313" key="2">
    <source>
        <dbReference type="EMBL" id="GMN52812.1"/>
    </source>
</evidence>
<comment type="caution">
    <text evidence="2">The sequence shown here is derived from an EMBL/GenBank/DDBJ whole genome shotgun (WGS) entry which is preliminary data.</text>
</comment>
<accession>A0AA88DF29</accession>
<name>A0AA88DF29_FICCA</name>
<sequence>MLTEPLAQESKNAKSQFIKINHILGRERDLLEEIALRETIEAEDEAVSAGEDGGGSSGVPGEIGGGGDGEAGEAPAKIRRAVEDAEANDVVRQRRRGKERKWRRGRGRGRGRAAQDREGGGGEGGGEG</sequence>
<feature type="compositionally biased region" description="Gly residues" evidence="1">
    <location>
        <begin position="51"/>
        <end position="69"/>
    </location>
</feature>